<dbReference type="SUPFAM" id="SSF52374">
    <property type="entry name" value="Nucleotidylyl transferase"/>
    <property type="match status" value="1"/>
</dbReference>
<dbReference type="Gene3D" id="3.40.50.620">
    <property type="entry name" value="HUPs"/>
    <property type="match status" value="1"/>
</dbReference>
<dbReference type="GO" id="GO:0002161">
    <property type="term" value="F:aminoacyl-tRNA deacylase activity"/>
    <property type="evidence" value="ECO:0007669"/>
    <property type="project" value="InterPro"/>
</dbReference>
<evidence type="ECO:0000256" key="6">
    <source>
        <dbReference type="ARBA" id="ARBA00022917"/>
    </source>
</evidence>
<evidence type="ECO:0000256" key="2">
    <source>
        <dbReference type="ARBA" id="ARBA00013164"/>
    </source>
</evidence>
<dbReference type="AlphaFoldDB" id="A0A9W8ARA8"/>
<accession>A0A9W8ARA8</accession>
<evidence type="ECO:0000256" key="1">
    <source>
        <dbReference type="ARBA" id="ARBA00005594"/>
    </source>
</evidence>
<dbReference type="InterPro" id="IPR014729">
    <property type="entry name" value="Rossmann-like_a/b/a_fold"/>
</dbReference>
<dbReference type="PRINTS" id="PR00985">
    <property type="entry name" value="TRNASYNTHLEU"/>
</dbReference>
<protein>
    <recommendedName>
        <fullName evidence="2">leucine--tRNA ligase</fullName>
        <ecNumber evidence="2">6.1.1.4</ecNumber>
    </recommendedName>
</protein>
<evidence type="ECO:0000259" key="8">
    <source>
        <dbReference type="Pfam" id="PF13603"/>
    </source>
</evidence>
<keyword evidence="3 9" id="KW-0436">Ligase</keyword>
<name>A0A9W8ARA8_9FUNG</name>
<dbReference type="InterPro" id="IPR025709">
    <property type="entry name" value="Leu_tRNA-synth_edit"/>
</dbReference>
<keyword evidence="6" id="KW-0648">Protein biosynthesis</keyword>
<keyword evidence="10" id="KW-1185">Reference proteome</keyword>
<dbReference type="Pfam" id="PF13603">
    <property type="entry name" value="tRNA-synt_1_2"/>
    <property type="match status" value="1"/>
</dbReference>
<dbReference type="PANTHER" id="PTHR43740">
    <property type="entry name" value="LEUCYL-TRNA SYNTHETASE"/>
    <property type="match status" value="1"/>
</dbReference>
<evidence type="ECO:0000256" key="5">
    <source>
        <dbReference type="ARBA" id="ARBA00022840"/>
    </source>
</evidence>
<dbReference type="GO" id="GO:0005739">
    <property type="term" value="C:mitochondrion"/>
    <property type="evidence" value="ECO:0007669"/>
    <property type="project" value="TreeGrafter"/>
</dbReference>
<organism evidence="9 10">
    <name type="scientific">Dimargaris verticillata</name>
    <dbReference type="NCBI Taxonomy" id="2761393"/>
    <lineage>
        <taxon>Eukaryota</taxon>
        <taxon>Fungi</taxon>
        <taxon>Fungi incertae sedis</taxon>
        <taxon>Zoopagomycota</taxon>
        <taxon>Kickxellomycotina</taxon>
        <taxon>Dimargaritomycetes</taxon>
        <taxon>Dimargaritales</taxon>
        <taxon>Dimargaritaceae</taxon>
        <taxon>Dimargaris</taxon>
    </lineage>
</organism>
<comment type="caution">
    <text evidence="9">The sequence shown here is derived from an EMBL/GenBank/DDBJ whole genome shotgun (WGS) entry which is preliminary data.</text>
</comment>
<reference evidence="9" key="1">
    <citation type="submission" date="2022-07" db="EMBL/GenBank/DDBJ databases">
        <title>Phylogenomic reconstructions and comparative analyses of Kickxellomycotina fungi.</title>
        <authorList>
            <person name="Reynolds N.K."/>
            <person name="Stajich J.E."/>
            <person name="Barry K."/>
            <person name="Grigoriev I.V."/>
            <person name="Crous P."/>
            <person name="Smith M.E."/>
        </authorList>
    </citation>
    <scope>NUCLEOTIDE SEQUENCE</scope>
    <source>
        <strain evidence="9">RSA 567</strain>
    </source>
</reference>
<comment type="similarity">
    <text evidence="1">Belongs to the class-I aminoacyl-tRNA synthetase family.</text>
</comment>
<proteinExistence type="inferred from homology"/>
<dbReference type="PANTHER" id="PTHR43740:SF2">
    <property type="entry name" value="LEUCINE--TRNA LIGASE, MITOCHONDRIAL"/>
    <property type="match status" value="1"/>
</dbReference>
<dbReference type="GO" id="GO:0006429">
    <property type="term" value="P:leucyl-tRNA aminoacylation"/>
    <property type="evidence" value="ECO:0007669"/>
    <property type="project" value="InterPro"/>
</dbReference>
<evidence type="ECO:0000256" key="7">
    <source>
        <dbReference type="ARBA" id="ARBA00023146"/>
    </source>
</evidence>
<feature type="non-terminal residue" evidence="9">
    <location>
        <position position="310"/>
    </location>
</feature>
<feature type="domain" description="Leucyl-tRNA synthetase editing" evidence="8">
    <location>
        <begin position="104"/>
        <end position="305"/>
    </location>
</feature>
<dbReference type="GO" id="GO:0004823">
    <property type="term" value="F:leucine-tRNA ligase activity"/>
    <property type="evidence" value="ECO:0007669"/>
    <property type="project" value="UniProtKB-EC"/>
</dbReference>
<evidence type="ECO:0000256" key="3">
    <source>
        <dbReference type="ARBA" id="ARBA00022598"/>
    </source>
</evidence>
<dbReference type="EMBL" id="JANBQB010002386">
    <property type="protein sequence ID" value="KAJ1967281.1"/>
    <property type="molecule type" value="Genomic_DNA"/>
</dbReference>
<dbReference type="InterPro" id="IPR002302">
    <property type="entry name" value="Leu-tRNA-ligase"/>
</dbReference>
<gene>
    <name evidence="9" type="primary">NAM2_2</name>
    <name evidence="9" type="ORF">H4R34_006404</name>
</gene>
<keyword evidence="7" id="KW-0030">Aminoacyl-tRNA synthetase</keyword>
<evidence type="ECO:0000256" key="4">
    <source>
        <dbReference type="ARBA" id="ARBA00022741"/>
    </source>
</evidence>
<dbReference type="EC" id="6.1.1.4" evidence="2"/>
<keyword evidence="4" id="KW-0547">Nucleotide-binding</keyword>
<dbReference type="Proteomes" id="UP001151582">
    <property type="component" value="Unassembled WGS sequence"/>
</dbReference>
<dbReference type="SUPFAM" id="SSF50677">
    <property type="entry name" value="ValRS/IleRS/LeuRS editing domain"/>
    <property type="match status" value="1"/>
</dbReference>
<dbReference type="InterPro" id="IPR009008">
    <property type="entry name" value="Val/Leu/Ile-tRNA-synth_edit"/>
</dbReference>
<dbReference type="OrthoDB" id="15954at2759"/>
<dbReference type="Gene3D" id="3.90.740.10">
    <property type="entry name" value="Valyl/Leucyl/Isoleucyl-tRNA synthetase, editing domain"/>
    <property type="match status" value="1"/>
</dbReference>
<evidence type="ECO:0000313" key="10">
    <source>
        <dbReference type="Proteomes" id="UP001151582"/>
    </source>
</evidence>
<dbReference type="GO" id="GO:0032543">
    <property type="term" value="P:mitochondrial translation"/>
    <property type="evidence" value="ECO:0007669"/>
    <property type="project" value="TreeGrafter"/>
</dbReference>
<keyword evidence="5" id="KW-0067">ATP-binding</keyword>
<evidence type="ECO:0000313" key="9">
    <source>
        <dbReference type="EMBL" id="KAJ1967281.1"/>
    </source>
</evidence>
<sequence length="310" mass="34553">MDWDREFATSDPDYYKWTQDLFLRLYHAGLVYQKEAMVNWDPVDQTVLANEQVDKNGRSWRSGAVVDKRRLRQWFIKITKYADDLLNDLDLLPGWPQRVKQMQHNWIGKSTGAEFDFVLDSTTVPHSSQPAPTASHLTVFTSRPDTLYGVTYLAISVDHPLASSPHIPHSHRSSIEAYIARHRLTTADQSAEPTKEGVATGLYARHPFTSACIPIYVAAYVLSEYGTGVVMGVPAHDTRDWNFVHANAIPDAIRLVIDPPATSATSTVQLQALQEPVTTLGQLNAHNGPYTGLSSREAQQAIVRDATTQG</sequence>
<dbReference type="GO" id="GO:0005524">
    <property type="term" value="F:ATP binding"/>
    <property type="evidence" value="ECO:0007669"/>
    <property type="project" value="UniProtKB-KW"/>
</dbReference>